<organism evidence="2 3">
    <name type="scientific">Anaerocolumna jejuensis DSM 15929</name>
    <dbReference type="NCBI Taxonomy" id="1121322"/>
    <lineage>
        <taxon>Bacteria</taxon>
        <taxon>Bacillati</taxon>
        <taxon>Bacillota</taxon>
        <taxon>Clostridia</taxon>
        <taxon>Lachnospirales</taxon>
        <taxon>Lachnospiraceae</taxon>
        <taxon>Anaerocolumna</taxon>
    </lineage>
</organism>
<feature type="domain" description="Winged helix-turn helix" evidence="1">
    <location>
        <begin position="108"/>
        <end position="161"/>
    </location>
</feature>
<dbReference type="InterPro" id="IPR009057">
    <property type="entry name" value="Homeodomain-like_sf"/>
</dbReference>
<proteinExistence type="predicted"/>
<dbReference type="InterPro" id="IPR047655">
    <property type="entry name" value="Transpos_IS630-like"/>
</dbReference>
<name>A0A1M7DKE5_9FIRM</name>
<reference evidence="2 3" key="1">
    <citation type="submission" date="2016-11" db="EMBL/GenBank/DDBJ databases">
        <authorList>
            <person name="Jaros S."/>
            <person name="Januszkiewicz K."/>
            <person name="Wedrychowicz H."/>
        </authorList>
    </citation>
    <scope>NUCLEOTIDE SEQUENCE [LARGE SCALE GENOMIC DNA]</scope>
    <source>
        <strain evidence="2 3">DSM 15929</strain>
    </source>
</reference>
<keyword evidence="3" id="KW-1185">Reference proteome</keyword>
<evidence type="ECO:0000313" key="2">
    <source>
        <dbReference type="EMBL" id="SHL79942.1"/>
    </source>
</evidence>
<dbReference type="AlphaFoldDB" id="A0A1M7DKE5"/>
<dbReference type="STRING" id="1121322.SAMN02745136_05723"/>
<dbReference type="SUPFAM" id="SSF46689">
    <property type="entry name" value="Homeodomain-like"/>
    <property type="match status" value="1"/>
</dbReference>
<dbReference type="Pfam" id="PF13384">
    <property type="entry name" value="HTH_23"/>
    <property type="match status" value="1"/>
</dbReference>
<sequence>MRASQEELNLIKKAMDSEKKVRVFKRYQALYLFLSGKTRKEVAQIVGVSPNTVTNVYTAYKTEGLAGIVDKPILGRPTRLTNEQQAELKLVILSKIPSEVGFPAEFNWTAGLIGKYIKCKYNYDYSIRGITKMLDRMGLSYTRPTYVLAKADKQKQEQFVQDFAKVKKTCWTAKFSKSFL</sequence>
<evidence type="ECO:0000259" key="1">
    <source>
        <dbReference type="Pfam" id="PF13592"/>
    </source>
</evidence>
<dbReference type="InterPro" id="IPR025959">
    <property type="entry name" value="Winged_HTH_dom"/>
</dbReference>
<accession>A0A1M7DKE5</accession>
<dbReference type="OrthoDB" id="1908912at2"/>
<dbReference type="NCBIfam" id="NF033545">
    <property type="entry name" value="transpos_IS630"/>
    <property type="match status" value="1"/>
</dbReference>
<dbReference type="EMBL" id="FRAC01000056">
    <property type="protein sequence ID" value="SHL79942.1"/>
    <property type="molecule type" value="Genomic_DNA"/>
</dbReference>
<gene>
    <name evidence="2" type="ORF">SAMN02745136_05723</name>
</gene>
<evidence type="ECO:0000313" key="3">
    <source>
        <dbReference type="Proteomes" id="UP000184386"/>
    </source>
</evidence>
<dbReference type="Proteomes" id="UP000184386">
    <property type="component" value="Unassembled WGS sequence"/>
</dbReference>
<protein>
    <submittedName>
        <fullName evidence="2">Putative transposase</fullName>
    </submittedName>
</protein>
<dbReference type="Pfam" id="PF13592">
    <property type="entry name" value="HTH_33"/>
    <property type="match status" value="1"/>
</dbReference>